<reference evidence="1" key="2">
    <citation type="journal article" date="2021" name="PeerJ">
        <title>Extensive microbial diversity within the chicken gut microbiome revealed by metagenomics and culture.</title>
        <authorList>
            <person name="Gilroy R."/>
            <person name="Ravi A."/>
            <person name="Getino M."/>
            <person name="Pursley I."/>
            <person name="Horton D.L."/>
            <person name="Alikhan N.F."/>
            <person name="Baker D."/>
            <person name="Gharbi K."/>
            <person name="Hall N."/>
            <person name="Watson M."/>
            <person name="Adriaenssens E.M."/>
            <person name="Foster-Nyarko E."/>
            <person name="Jarju S."/>
            <person name="Secka A."/>
            <person name="Antonio M."/>
            <person name="Oren A."/>
            <person name="Chaudhuri R.R."/>
            <person name="La Ragione R."/>
            <person name="Hildebrand F."/>
            <person name="Pallen M.J."/>
        </authorList>
    </citation>
    <scope>NUCLEOTIDE SEQUENCE</scope>
    <source>
        <strain evidence="1">ChiW16-3235</strain>
    </source>
</reference>
<evidence type="ECO:0000313" key="1">
    <source>
        <dbReference type="EMBL" id="HIR66489.1"/>
    </source>
</evidence>
<gene>
    <name evidence="1" type="ORF">IAB94_00400</name>
</gene>
<sequence length="128" mass="14041">MTSKRLLKFYFCADGIEGALDRLILREACDPSHCADALHCAERVQSLVLAKVSLSALWAYIDNVMGQFGEGDRSLLFKYALSCGGFAGVEGATHNAVRRTVVRFMRRARRLGDYAGALALVDGYCAFL</sequence>
<reference evidence="1" key="1">
    <citation type="submission" date="2020-10" db="EMBL/GenBank/DDBJ databases">
        <authorList>
            <person name="Gilroy R."/>
        </authorList>
    </citation>
    <scope>NUCLEOTIDE SEQUENCE</scope>
    <source>
        <strain evidence="1">ChiW16-3235</strain>
    </source>
</reference>
<accession>A0A9D1E580</accession>
<dbReference type="Proteomes" id="UP000823913">
    <property type="component" value="Unassembled WGS sequence"/>
</dbReference>
<protein>
    <submittedName>
        <fullName evidence="1">Uncharacterized protein</fullName>
    </submittedName>
</protein>
<dbReference type="EMBL" id="DVHK01000007">
    <property type="protein sequence ID" value="HIR66489.1"/>
    <property type="molecule type" value="Genomic_DNA"/>
</dbReference>
<dbReference type="AlphaFoldDB" id="A0A9D1E580"/>
<comment type="caution">
    <text evidence="1">The sequence shown here is derived from an EMBL/GenBank/DDBJ whole genome shotgun (WGS) entry which is preliminary data.</text>
</comment>
<name>A0A9D1E580_9FIRM</name>
<organism evidence="1 2">
    <name type="scientific">Candidatus Coproplasma avicola</name>
    <dbReference type="NCBI Taxonomy" id="2840744"/>
    <lineage>
        <taxon>Bacteria</taxon>
        <taxon>Bacillati</taxon>
        <taxon>Bacillota</taxon>
        <taxon>Clostridia</taxon>
        <taxon>Eubacteriales</taxon>
        <taxon>Candidatus Coproplasma</taxon>
    </lineage>
</organism>
<evidence type="ECO:0000313" key="2">
    <source>
        <dbReference type="Proteomes" id="UP000823913"/>
    </source>
</evidence>
<proteinExistence type="predicted"/>